<dbReference type="Proteomes" id="UP001328107">
    <property type="component" value="Unassembled WGS sequence"/>
</dbReference>
<feature type="compositionally biased region" description="Basic and acidic residues" evidence="5">
    <location>
        <begin position="20"/>
        <end position="31"/>
    </location>
</feature>
<evidence type="ECO:0000256" key="1">
    <source>
        <dbReference type="ARBA" id="ARBA00022723"/>
    </source>
</evidence>
<feature type="compositionally biased region" description="Basic and acidic residues" evidence="5">
    <location>
        <begin position="63"/>
        <end position="73"/>
    </location>
</feature>
<feature type="non-terminal residue" evidence="7">
    <location>
        <position position="1"/>
    </location>
</feature>
<dbReference type="InterPro" id="IPR025258">
    <property type="entry name" value="RH_dom"/>
</dbReference>
<feature type="compositionally biased region" description="Acidic residues" evidence="5">
    <location>
        <begin position="135"/>
        <end position="146"/>
    </location>
</feature>
<keyword evidence="3" id="KW-0863">Zinc-finger</keyword>
<protein>
    <recommendedName>
        <fullName evidence="6">Rubicon Homology domain-containing protein</fullName>
    </recommendedName>
</protein>
<sequence>EEERKKEEEEEHEEIEEPDSGLHVDDERETMFDMSGNAETLKEREEEREEEGTAKSPDTNETPTERVEERQEDVYVEEYQMASSSSALLPPQLEDEGIASLSGNSLQGRSWRHAQRYASSLADDSSSPVLPTEPAEIEERMEESFDGAEMAFSPSDQPPDLSTSSDTDGSLPAPVSFGAALRKHVVQQSGGEEIVVRKRDFSDSTEDGEEIEDEEITLARKEAEEAETVRKLTVIATESGLDGQEFRCVMCKSTIGMPSYRPYSVCALDARYYCSECWQQGAERVVPSRMITCWDVRTRKVSPRARVFLDSIGDKPLLHIDRANSSLYEHSPAMKEVKDLREKLQLVAMYLFNCRESVAADLRRRLAPKEYYIDDIHLYSYNDLLTVVSGSMARQLKIMLKYAIGHVFDCALCSQKGFHCEMCNEGSVIYPFQTELTHRCGECYSVSHIACFERTHECAKCERRRKYSATQREATHLEIDC</sequence>
<keyword evidence="1" id="KW-0479">Metal-binding</keyword>
<evidence type="ECO:0000313" key="7">
    <source>
        <dbReference type="EMBL" id="GMR37458.1"/>
    </source>
</evidence>
<keyword evidence="2" id="KW-0677">Repeat</keyword>
<organism evidence="7 8">
    <name type="scientific">Pristionchus mayeri</name>
    <dbReference type="NCBI Taxonomy" id="1317129"/>
    <lineage>
        <taxon>Eukaryota</taxon>
        <taxon>Metazoa</taxon>
        <taxon>Ecdysozoa</taxon>
        <taxon>Nematoda</taxon>
        <taxon>Chromadorea</taxon>
        <taxon>Rhabditida</taxon>
        <taxon>Rhabditina</taxon>
        <taxon>Diplogasteromorpha</taxon>
        <taxon>Diplogasteroidea</taxon>
        <taxon>Neodiplogasteridae</taxon>
        <taxon>Pristionchus</taxon>
    </lineage>
</organism>
<accession>A0AAN5C4W7</accession>
<feature type="region of interest" description="Disordered" evidence="5">
    <location>
        <begin position="98"/>
        <end position="174"/>
    </location>
</feature>
<dbReference type="PANTHER" id="PTHR12326:SF12">
    <property type="entry name" value="PLECKSTRIN HOMOLOGY AND RUN DOMAIN CONTAINING M1"/>
    <property type="match status" value="1"/>
</dbReference>
<evidence type="ECO:0000256" key="3">
    <source>
        <dbReference type="ARBA" id="ARBA00022771"/>
    </source>
</evidence>
<feature type="compositionally biased region" description="Low complexity" evidence="5">
    <location>
        <begin position="153"/>
        <end position="172"/>
    </location>
</feature>
<evidence type="ECO:0000259" key="6">
    <source>
        <dbReference type="SMART" id="SM01175"/>
    </source>
</evidence>
<feature type="domain" description="Rubicon Homology" evidence="6">
    <location>
        <begin position="264"/>
        <end position="468"/>
    </location>
</feature>
<evidence type="ECO:0000313" key="8">
    <source>
        <dbReference type="Proteomes" id="UP001328107"/>
    </source>
</evidence>
<evidence type="ECO:0000256" key="5">
    <source>
        <dbReference type="SAM" id="MobiDB-lite"/>
    </source>
</evidence>
<reference evidence="8" key="1">
    <citation type="submission" date="2022-10" db="EMBL/GenBank/DDBJ databases">
        <title>Genome assembly of Pristionchus species.</title>
        <authorList>
            <person name="Yoshida K."/>
            <person name="Sommer R.J."/>
        </authorList>
    </citation>
    <scope>NUCLEOTIDE SEQUENCE [LARGE SCALE GENOMIC DNA]</scope>
    <source>
        <strain evidence="8">RS5460</strain>
    </source>
</reference>
<dbReference type="PANTHER" id="PTHR12326">
    <property type="entry name" value="PLECKSTRIN HOMOLOGY DOMAIN CONTAINING PROTEIN"/>
    <property type="match status" value="1"/>
</dbReference>
<dbReference type="Pfam" id="PF13901">
    <property type="entry name" value="RH_dom"/>
    <property type="match status" value="1"/>
</dbReference>
<gene>
    <name evidence="7" type="ORF">PMAYCL1PPCAC_07653</name>
</gene>
<dbReference type="AlphaFoldDB" id="A0AAN5C4W7"/>
<proteinExistence type="predicted"/>
<evidence type="ECO:0000256" key="4">
    <source>
        <dbReference type="ARBA" id="ARBA00022833"/>
    </source>
</evidence>
<comment type="caution">
    <text evidence="7">The sequence shown here is derived from an EMBL/GenBank/DDBJ whole genome shotgun (WGS) entry which is preliminary data.</text>
</comment>
<dbReference type="InterPro" id="IPR051366">
    <property type="entry name" value="DEF8"/>
</dbReference>
<dbReference type="GO" id="GO:0008270">
    <property type="term" value="F:zinc ion binding"/>
    <property type="evidence" value="ECO:0007669"/>
    <property type="project" value="UniProtKB-KW"/>
</dbReference>
<keyword evidence="8" id="KW-1185">Reference proteome</keyword>
<dbReference type="SMART" id="SM01175">
    <property type="entry name" value="DUF4206"/>
    <property type="match status" value="1"/>
</dbReference>
<feature type="region of interest" description="Disordered" evidence="5">
    <location>
        <begin position="1"/>
        <end position="73"/>
    </location>
</feature>
<dbReference type="EMBL" id="BTRK01000002">
    <property type="protein sequence ID" value="GMR37458.1"/>
    <property type="molecule type" value="Genomic_DNA"/>
</dbReference>
<keyword evidence="4" id="KW-0862">Zinc</keyword>
<evidence type="ECO:0000256" key="2">
    <source>
        <dbReference type="ARBA" id="ARBA00022737"/>
    </source>
</evidence>
<feature type="compositionally biased region" description="Acidic residues" evidence="5">
    <location>
        <begin position="8"/>
        <end position="19"/>
    </location>
</feature>
<name>A0AAN5C4W7_9BILA</name>